<evidence type="ECO:0000313" key="7">
    <source>
        <dbReference type="EMBL" id="ORY85249.1"/>
    </source>
</evidence>
<comment type="subcellular location">
    <subcellularLocation>
        <location evidence="1">Membrane</location>
        <topology evidence="1">Multi-pass membrane protein</topology>
    </subcellularLocation>
</comment>
<dbReference type="Pfam" id="PF01544">
    <property type="entry name" value="CorA"/>
    <property type="match status" value="1"/>
</dbReference>
<comment type="caution">
    <text evidence="7">The sequence shown here is derived from an EMBL/GenBank/DDBJ whole genome shotgun (WGS) entry which is preliminary data.</text>
</comment>
<dbReference type="GO" id="GO:0010961">
    <property type="term" value="P:intracellular magnesium ion homeostasis"/>
    <property type="evidence" value="ECO:0007669"/>
    <property type="project" value="TreeGrafter"/>
</dbReference>
<dbReference type="Gene3D" id="1.20.58.340">
    <property type="entry name" value="Magnesium transport protein CorA, transmembrane region"/>
    <property type="match status" value="2"/>
</dbReference>
<accession>A0A1Y2FMU7</accession>
<dbReference type="InterPro" id="IPR045863">
    <property type="entry name" value="CorA_TM1_TM2"/>
</dbReference>
<proteinExistence type="inferred from homology"/>
<dbReference type="GO" id="GO:0016020">
    <property type="term" value="C:membrane"/>
    <property type="evidence" value="ECO:0007669"/>
    <property type="project" value="UniProtKB-SubCell"/>
</dbReference>
<dbReference type="PANTHER" id="PTHR21535:SF51">
    <property type="entry name" value="MANGANESE RESISTANCE PROTEIN MNR2"/>
    <property type="match status" value="1"/>
</dbReference>
<protein>
    <submittedName>
        <fullName evidence="7">Cora-domain-containing protein</fullName>
    </submittedName>
</protein>
<organism evidence="7 8">
    <name type="scientific">Neocallimastix californiae</name>
    <dbReference type="NCBI Taxonomy" id="1754190"/>
    <lineage>
        <taxon>Eukaryota</taxon>
        <taxon>Fungi</taxon>
        <taxon>Fungi incertae sedis</taxon>
        <taxon>Chytridiomycota</taxon>
        <taxon>Chytridiomycota incertae sedis</taxon>
        <taxon>Neocallimastigomycetes</taxon>
        <taxon>Neocallimastigales</taxon>
        <taxon>Neocallimastigaceae</taxon>
        <taxon>Neocallimastix</taxon>
    </lineage>
</organism>
<dbReference type="InterPro" id="IPR002523">
    <property type="entry name" value="MgTranspt_CorA/ZnTranspt_ZntB"/>
</dbReference>
<dbReference type="Proteomes" id="UP000193920">
    <property type="component" value="Unassembled WGS sequence"/>
</dbReference>
<dbReference type="AlphaFoldDB" id="A0A1Y2FMU7"/>
<dbReference type="PANTHER" id="PTHR21535">
    <property type="entry name" value="MAGNESIUM AND COBALT TRANSPORT PROTEIN/MITOCHONDRIAL IMPORT INNER MEMBRANE TRANSLOCASE SUBUNIT TIM8"/>
    <property type="match status" value="1"/>
</dbReference>
<evidence type="ECO:0000313" key="8">
    <source>
        <dbReference type="Proteomes" id="UP000193920"/>
    </source>
</evidence>
<evidence type="ECO:0000256" key="6">
    <source>
        <dbReference type="SAM" id="Phobius"/>
    </source>
</evidence>
<evidence type="ECO:0000256" key="5">
    <source>
        <dbReference type="ARBA" id="ARBA00023136"/>
    </source>
</evidence>
<keyword evidence="8" id="KW-1185">Reference proteome</keyword>
<comment type="similarity">
    <text evidence="2">Belongs to the CorA metal ion transporter (MIT) (TC 1.A.35) family.</text>
</comment>
<dbReference type="InterPro" id="IPR044089">
    <property type="entry name" value="Alr1-like"/>
</dbReference>
<dbReference type="Gene3D" id="3.30.460.20">
    <property type="entry name" value="CorA soluble domain-like"/>
    <property type="match status" value="1"/>
</dbReference>
<keyword evidence="3 6" id="KW-0812">Transmembrane</keyword>
<feature type="transmembrane region" description="Helical" evidence="6">
    <location>
        <begin position="539"/>
        <end position="559"/>
    </location>
</feature>
<dbReference type="SUPFAM" id="SSF143865">
    <property type="entry name" value="CorA soluble domain-like"/>
    <property type="match status" value="1"/>
</dbReference>
<evidence type="ECO:0000256" key="1">
    <source>
        <dbReference type="ARBA" id="ARBA00004141"/>
    </source>
</evidence>
<dbReference type="STRING" id="1754190.A0A1Y2FMU7"/>
<reference evidence="7 8" key="1">
    <citation type="submission" date="2016-08" db="EMBL/GenBank/DDBJ databases">
        <title>A Parts List for Fungal Cellulosomes Revealed by Comparative Genomics.</title>
        <authorList>
            <consortium name="DOE Joint Genome Institute"/>
            <person name="Haitjema C.H."/>
            <person name="Gilmore S.P."/>
            <person name="Henske J.K."/>
            <person name="Solomon K.V."/>
            <person name="De Groot R."/>
            <person name="Kuo A."/>
            <person name="Mondo S.J."/>
            <person name="Salamov A.A."/>
            <person name="Labutti K."/>
            <person name="Zhao Z."/>
            <person name="Chiniquy J."/>
            <person name="Barry K."/>
            <person name="Brewer H.M."/>
            <person name="Purvine S.O."/>
            <person name="Wright A.T."/>
            <person name="Boxma B."/>
            <person name="Van Alen T."/>
            <person name="Hackstein J.H."/>
            <person name="Baker S.E."/>
            <person name="Grigoriev I.V."/>
            <person name="O'Malley M.A."/>
        </authorList>
    </citation>
    <scope>NUCLEOTIDE SEQUENCE [LARGE SCALE GENOMIC DNA]</scope>
    <source>
        <strain evidence="7 8">G1</strain>
    </source>
</reference>
<dbReference type="CDD" id="cd12829">
    <property type="entry name" value="Alr1p-like"/>
    <property type="match status" value="1"/>
</dbReference>
<sequence>MNSNDSNILNDIETASQDSFNIEYNSSNWLLRNQNLGTNKTNNEDLEIANENISLQSDKKDLKKTFTQTSIGSSDKPNGVTSANEEIMTVSYNSDQEYLNVTNNKKKNLFNENDLSYLSHKNELSNLKDDTLSRLNLLKSFSYDICIPISKNRSSKNVKDFYDIDYEKFQQFCDKSSNNKSIIKENNKKDEINTIHRRKSSYSYNGKNNINNFLDNDENIETSERIIFYCKENNHIQRVNSFQELKKVGQNSISETMKKNFFWFDILNPTKEEITILSDVFGIHLLTVEDIEFDDTREKIETFLNYYFLSVSSFEQNSYTYIQPISVSILVFKNCVLSFHKRPTPHPDNILKRIMQLSLYDFQVNGDWLAYAHIDDIADSFMPYLRTIEIDVDSIDELVLILKESEQNDMLRRIGLARKHVTSLLRLLTDKADIIKIFIKRLSTLSPKSETLLYLSDVQDHIITMVQNLSHYDKTLTRAHSNYLAQITIEITLTASRTNDIVMKITALGSIFLPLNVITGMWGMNVTVPGQTSDTYNSFLPFTLIVITMILVSLSVLFFSKRLGMI</sequence>
<keyword evidence="4 6" id="KW-1133">Transmembrane helix</keyword>
<keyword evidence="5 6" id="KW-0472">Membrane</keyword>
<name>A0A1Y2FMU7_9FUNG</name>
<dbReference type="EMBL" id="MCOG01000004">
    <property type="protein sequence ID" value="ORY85249.1"/>
    <property type="molecule type" value="Genomic_DNA"/>
</dbReference>
<dbReference type="InterPro" id="IPR045861">
    <property type="entry name" value="CorA_cytoplasmic_dom"/>
</dbReference>
<dbReference type="GO" id="GO:0015095">
    <property type="term" value="F:magnesium ion transmembrane transporter activity"/>
    <property type="evidence" value="ECO:0007669"/>
    <property type="project" value="InterPro"/>
</dbReference>
<evidence type="ECO:0000256" key="4">
    <source>
        <dbReference type="ARBA" id="ARBA00022989"/>
    </source>
</evidence>
<evidence type="ECO:0000256" key="2">
    <source>
        <dbReference type="ARBA" id="ARBA00009765"/>
    </source>
</evidence>
<dbReference type="SUPFAM" id="SSF144083">
    <property type="entry name" value="Magnesium transport protein CorA, transmembrane region"/>
    <property type="match status" value="1"/>
</dbReference>
<feature type="transmembrane region" description="Helical" evidence="6">
    <location>
        <begin position="501"/>
        <end position="519"/>
    </location>
</feature>
<gene>
    <name evidence="7" type="ORF">LY90DRAFT_663516</name>
</gene>
<evidence type="ECO:0000256" key="3">
    <source>
        <dbReference type="ARBA" id="ARBA00022692"/>
    </source>
</evidence>
<dbReference type="OrthoDB" id="29879at2759"/>